<dbReference type="Gene3D" id="1.25.40.10">
    <property type="entry name" value="Tetratricopeptide repeat domain"/>
    <property type="match status" value="1"/>
</dbReference>
<accession>A0A9W7KSS1</accession>
<dbReference type="Proteomes" id="UP000480854">
    <property type="component" value="Unassembled WGS sequence"/>
</dbReference>
<dbReference type="Gene3D" id="3.40.50.2000">
    <property type="entry name" value="Glycogen Phosphorylase B"/>
    <property type="match status" value="1"/>
</dbReference>
<keyword evidence="3" id="KW-1185">Reference proteome</keyword>
<protein>
    <recommendedName>
        <fullName evidence="4">Tetratricopeptide repeat protein</fullName>
    </recommendedName>
</protein>
<dbReference type="AlphaFoldDB" id="A0A9W7KSS1"/>
<sequence>MTHRGGSAVTASIETATRHYRAGRLDDAIGACRAVLVAGPRHAGALNLLGTVSGEMGDFDASLRFFRRVARSAPRTGVHWFNLGTVRSLNGDVAGAIGDLCRAIAIAPDGTAAFVQLGESLLRLGRVVPAADAFRRALRLDPTATGATGGLERCRRYRLAAAAVPHAGTGDGLVIRGAFANSTGYGYACRRFVQALRARGVPLQAIGVRGAESWTGEDLDRPVPAKTMVSFVTPAVVERVPGLAAVTFTVFEGTRIPSAWRRQSDLSDLIVVPCESSRIAWAAAGFPEDRLRVCPQGVDPDESAGGAPLTLVDPEGRPVSGYRHRFLNISDFTPRKNIDGLLRVWLRSTTRADDAVLILKLGKGASPALRAELATLVRRSESVVGRRLAEAAPVVLVEHTLTDADMTALVRTATHYWSMSHGEGWDLPMVRAGALGLGLIAPRHSAYVDYLDDRVARLIPATVGPARLPYSDQPFPPFHGLDWWSPDEDAAAAILAGILRGDVLPSARDHLLQRFTWSRAADRLLAILDEAGLR</sequence>
<dbReference type="OrthoDB" id="7294548at2"/>
<dbReference type="SMART" id="SM00028">
    <property type="entry name" value="TPR"/>
    <property type="match status" value="4"/>
</dbReference>
<evidence type="ECO:0000313" key="2">
    <source>
        <dbReference type="EMBL" id="KAA0677983.1"/>
    </source>
</evidence>
<dbReference type="InterPro" id="IPR011990">
    <property type="entry name" value="TPR-like_helical_dom_sf"/>
</dbReference>
<evidence type="ECO:0000313" key="3">
    <source>
        <dbReference type="Proteomes" id="UP000480854"/>
    </source>
</evidence>
<evidence type="ECO:0000256" key="1">
    <source>
        <dbReference type="PROSITE-ProRule" id="PRU00339"/>
    </source>
</evidence>
<feature type="repeat" description="TPR" evidence="1">
    <location>
        <begin position="111"/>
        <end position="144"/>
    </location>
</feature>
<gene>
    <name evidence="2" type="ORF">DS843_21855</name>
</gene>
<evidence type="ECO:0008006" key="4">
    <source>
        <dbReference type="Google" id="ProtNLM"/>
    </source>
</evidence>
<dbReference type="PROSITE" id="PS50005">
    <property type="entry name" value="TPR"/>
    <property type="match status" value="2"/>
</dbReference>
<keyword evidence="1" id="KW-0802">TPR repeat</keyword>
<feature type="repeat" description="TPR" evidence="1">
    <location>
        <begin position="43"/>
        <end position="76"/>
    </location>
</feature>
<organism evidence="2 3">
    <name type="scientific">Roseomonas genomospecies 6</name>
    <dbReference type="NCBI Taxonomy" id="214106"/>
    <lineage>
        <taxon>Bacteria</taxon>
        <taxon>Pseudomonadati</taxon>
        <taxon>Pseudomonadota</taxon>
        <taxon>Alphaproteobacteria</taxon>
        <taxon>Acetobacterales</taxon>
        <taxon>Roseomonadaceae</taxon>
        <taxon>Roseomonas</taxon>
    </lineage>
</organism>
<dbReference type="SUPFAM" id="SSF53756">
    <property type="entry name" value="UDP-Glycosyltransferase/glycogen phosphorylase"/>
    <property type="match status" value="1"/>
</dbReference>
<name>A0A9W7KSS1_9PROT</name>
<dbReference type="Pfam" id="PF13432">
    <property type="entry name" value="TPR_16"/>
    <property type="match status" value="2"/>
</dbReference>
<proteinExistence type="predicted"/>
<reference evidence="2 3" key="1">
    <citation type="submission" date="2018-07" db="EMBL/GenBank/DDBJ databases">
        <title>Genome sequence of Azospirillum sp. ATCC 49961.</title>
        <authorList>
            <person name="Sant'Anna F.H."/>
            <person name="Baldani J.I."/>
            <person name="Zilli J.E."/>
            <person name="Reis V.M."/>
            <person name="Hartmann A."/>
            <person name="Cruz L."/>
            <person name="de Souza E.M."/>
            <person name="de Oliveira Pedrosa F."/>
            <person name="Passaglia L.M.P."/>
        </authorList>
    </citation>
    <scope>NUCLEOTIDE SEQUENCE [LARGE SCALE GENOMIC DNA]</scope>
    <source>
        <strain evidence="2 3">ATCC 49961</strain>
    </source>
</reference>
<dbReference type="EMBL" id="QOKW01000020">
    <property type="protein sequence ID" value="KAA0677983.1"/>
    <property type="molecule type" value="Genomic_DNA"/>
</dbReference>
<dbReference type="PANTHER" id="PTHR46656:SF3">
    <property type="entry name" value="PUTATIVE-RELATED"/>
    <property type="match status" value="1"/>
</dbReference>
<dbReference type="SUPFAM" id="SSF48452">
    <property type="entry name" value="TPR-like"/>
    <property type="match status" value="1"/>
</dbReference>
<comment type="caution">
    <text evidence="2">The sequence shown here is derived from an EMBL/GenBank/DDBJ whole genome shotgun (WGS) entry which is preliminary data.</text>
</comment>
<dbReference type="PANTHER" id="PTHR46656">
    <property type="entry name" value="PUTATIVE-RELATED"/>
    <property type="match status" value="1"/>
</dbReference>
<dbReference type="InterPro" id="IPR019734">
    <property type="entry name" value="TPR_rpt"/>
</dbReference>